<evidence type="ECO:0000313" key="7">
    <source>
        <dbReference type="EMBL" id="UZD55879.1"/>
    </source>
</evidence>
<gene>
    <name evidence="7" type="ORF">OMP39_04680</name>
</gene>
<evidence type="ECO:0000256" key="1">
    <source>
        <dbReference type="ARBA" id="ARBA00010062"/>
    </source>
</evidence>
<organism evidence="7 8">
    <name type="scientific">Caldimonas aquatica</name>
    <dbReference type="NCBI Taxonomy" id="376175"/>
    <lineage>
        <taxon>Bacteria</taxon>
        <taxon>Pseudomonadati</taxon>
        <taxon>Pseudomonadota</taxon>
        <taxon>Betaproteobacteria</taxon>
        <taxon>Burkholderiales</taxon>
        <taxon>Sphaerotilaceae</taxon>
        <taxon>Caldimonas</taxon>
    </lineage>
</organism>
<dbReference type="PANTHER" id="PTHR30483:SF6">
    <property type="entry name" value="PERIPLASMIC BINDING PROTEIN OF ABC TRANSPORTER FOR NATURAL AMINO ACIDS"/>
    <property type="match status" value="1"/>
</dbReference>
<feature type="chain" id="PRO_5045583336" evidence="5">
    <location>
        <begin position="22"/>
        <end position="399"/>
    </location>
</feature>
<dbReference type="PANTHER" id="PTHR30483">
    <property type="entry name" value="LEUCINE-SPECIFIC-BINDING PROTEIN"/>
    <property type="match status" value="1"/>
</dbReference>
<dbReference type="Proteomes" id="UP001163266">
    <property type="component" value="Chromosome"/>
</dbReference>
<evidence type="ECO:0000313" key="8">
    <source>
        <dbReference type="Proteomes" id="UP001163266"/>
    </source>
</evidence>
<dbReference type="InterPro" id="IPR051010">
    <property type="entry name" value="BCAA_transport"/>
</dbReference>
<dbReference type="Gene3D" id="3.40.50.2300">
    <property type="match status" value="2"/>
</dbReference>
<comment type="similarity">
    <text evidence="1">Belongs to the leucine-binding protein family.</text>
</comment>
<dbReference type="InterPro" id="IPR000709">
    <property type="entry name" value="Leu_Ile_Val-bd"/>
</dbReference>
<evidence type="ECO:0000256" key="3">
    <source>
        <dbReference type="ARBA" id="ARBA00022729"/>
    </source>
</evidence>
<dbReference type="CDD" id="cd06335">
    <property type="entry name" value="PBP1_ABC_ligand_binding-like"/>
    <property type="match status" value="1"/>
</dbReference>
<feature type="domain" description="Leucine-binding protein" evidence="6">
    <location>
        <begin position="26"/>
        <end position="362"/>
    </location>
</feature>
<keyword evidence="3 5" id="KW-0732">Signal</keyword>
<evidence type="ECO:0000256" key="4">
    <source>
        <dbReference type="ARBA" id="ARBA00022970"/>
    </source>
</evidence>
<dbReference type="InterPro" id="IPR028082">
    <property type="entry name" value="Peripla_BP_I"/>
</dbReference>
<proteinExistence type="inferred from homology"/>
<feature type="signal peptide" evidence="5">
    <location>
        <begin position="1"/>
        <end position="21"/>
    </location>
</feature>
<dbReference type="InterPro" id="IPR028081">
    <property type="entry name" value="Leu-bd"/>
</dbReference>
<sequence>MKSRSLWVAAALLMGVAGVWAQPAKPVRIGFICPFTGGSADFGNSARLGAELAVKEINEVGGYLGRPIELVARDDKATPDEGRRISEELVLKEKVDFTIGFCNTGVALKSLDLFQDNKHLLMVPVATGSAVTAKYPPDKSYIFRMSPRDTLQAGFLVDEIVKRGYSRVAIFADNTGYGEGGYKDVERFLAEKNLKPVYVARFDIGVKDLTAQVEAAKAARADVIVGYTVGPELAVLATARAEAQFTGPLYGPWPLSFRTVAERAGAAAEGAMMVQSIIADTSNERRMSFIARLKRHAGSQPIGSLMAAAQTYDAVHLMLRVLFQTKGNTTGDALKQALENLERPYAGVVTTHEKPFSASDHDAFSRNMIWLGVWRRGEVQFYYPEDAKRSAFIRRKSAT</sequence>
<evidence type="ECO:0000256" key="2">
    <source>
        <dbReference type="ARBA" id="ARBA00022448"/>
    </source>
</evidence>
<dbReference type="EMBL" id="CP110257">
    <property type="protein sequence ID" value="UZD55879.1"/>
    <property type="molecule type" value="Genomic_DNA"/>
</dbReference>
<reference evidence="7" key="1">
    <citation type="submission" date="2022-10" db="EMBL/GenBank/DDBJ databases">
        <title>Complete genome sequence of Schlegelella aquatica LMG 23380.</title>
        <authorList>
            <person name="Musilova J."/>
            <person name="Kourilova X."/>
            <person name="Bezdicek M."/>
            <person name="Hermankova K."/>
            <person name="Obruca S."/>
            <person name="Sedlar K."/>
        </authorList>
    </citation>
    <scope>NUCLEOTIDE SEQUENCE</scope>
    <source>
        <strain evidence="7">LMG 23380</strain>
    </source>
</reference>
<dbReference type="Pfam" id="PF13458">
    <property type="entry name" value="Peripla_BP_6"/>
    <property type="match status" value="1"/>
</dbReference>
<accession>A0ABY6MV57</accession>
<name>A0ABY6MV57_9BURK</name>
<dbReference type="RefSeq" id="WP_264893632.1">
    <property type="nucleotide sequence ID" value="NZ_CP110257.1"/>
</dbReference>
<evidence type="ECO:0000256" key="5">
    <source>
        <dbReference type="SAM" id="SignalP"/>
    </source>
</evidence>
<dbReference type="SUPFAM" id="SSF53822">
    <property type="entry name" value="Periplasmic binding protein-like I"/>
    <property type="match status" value="1"/>
</dbReference>
<keyword evidence="4" id="KW-0029">Amino-acid transport</keyword>
<dbReference type="PRINTS" id="PR00337">
    <property type="entry name" value="LEUILEVALBP"/>
</dbReference>
<keyword evidence="8" id="KW-1185">Reference proteome</keyword>
<evidence type="ECO:0000259" key="6">
    <source>
        <dbReference type="Pfam" id="PF13458"/>
    </source>
</evidence>
<keyword evidence="2" id="KW-0813">Transport</keyword>
<protein>
    <submittedName>
        <fullName evidence="7">ABC transporter substrate-binding protein</fullName>
    </submittedName>
</protein>